<evidence type="ECO:0000313" key="2">
    <source>
        <dbReference type="EMBL" id="CAH9113022.1"/>
    </source>
</evidence>
<gene>
    <name evidence="2" type="ORF">CEURO_LOCUS19844</name>
</gene>
<protein>
    <recommendedName>
        <fullName evidence="1">hAT-like transposase RNase-H fold domain-containing protein</fullName>
    </recommendedName>
</protein>
<dbReference type="InterPro" id="IPR025525">
    <property type="entry name" value="hAT-like_transposase_RNase-H"/>
</dbReference>
<feature type="domain" description="hAT-like transposase RNase-H fold" evidence="1">
    <location>
        <begin position="142"/>
        <end position="245"/>
    </location>
</feature>
<evidence type="ECO:0000313" key="3">
    <source>
        <dbReference type="Proteomes" id="UP001152484"/>
    </source>
</evidence>
<dbReference type="SUPFAM" id="SSF53098">
    <property type="entry name" value="Ribonuclease H-like"/>
    <property type="match status" value="1"/>
</dbReference>
<evidence type="ECO:0000259" key="1">
    <source>
        <dbReference type="Pfam" id="PF14372"/>
    </source>
</evidence>
<keyword evidence="3" id="KW-1185">Reference proteome</keyword>
<reference evidence="2" key="1">
    <citation type="submission" date="2022-07" db="EMBL/GenBank/DDBJ databases">
        <authorList>
            <person name="Macas J."/>
            <person name="Novak P."/>
            <person name="Neumann P."/>
        </authorList>
    </citation>
    <scope>NUCLEOTIDE SEQUENCE</scope>
</reference>
<dbReference type="GO" id="GO:0003677">
    <property type="term" value="F:DNA binding"/>
    <property type="evidence" value="ECO:0007669"/>
    <property type="project" value="InterPro"/>
</dbReference>
<dbReference type="PANTHER" id="PTHR23272:SF193">
    <property type="entry name" value="OS07G0624100 PROTEIN"/>
    <property type="match status" value="1"/>
</dbReference>
<organism evidence="2 3">
    <name type="scientific">Cuscuta europaea</name>
    <name type="common">European dodder</name>
    <dbReference type="NCBI Taxonomy" id="41803"/>
    <lineage>
        <taxon>Eukaryota</taxon>
        <taxon>Viridiplantae</taxon>
        <taxon>Streptophyta</taxon>
        <taxon>Embryophyta</taxon>
        <taxon>Tracheophyta</taxon>
        <taxon>Spermatophyta</taxon>
        <taxon>Magnoliopsida</taxon>
        <taxon>eudicotyledons</taxon>
        <taxon>Gunneridae</taxon>
        <taxon>Pentapetalae</taxon>
        <taxon>asterids</taxon>
        <taxon>lamiids</taxon>
        <taxon>Solanales</taxon>
        <taxon>Convolvulaceae</taxon>
        <taxon>Cuscuteae</taxon>
        <taxon>Cuscuta</taxon>
        <taxon>Cuscuta subgen. Cuscuta</taxon>
    </lineage>
</organism>
<dbReference type="PANTHER" id="PTHR23272">
    <property type="entry name" value="BED FINGER-RELATED"/>
    <property type="match status" value="1"/>
</dbReference>
<dbReference type="Proteomes" id="UP001152484">
    <property type="component" value="Unassembled WGS sequence"/>
</dbReference>
<proteinExistence type="predicted"/>
<dbReference type="AlphaFoldDB" id="A0A9P0ZUS2"/>
<sequence length="267" mass="30765">MSWGASHVRVQYLHMRCIADILNLAVQDGLKDADTFVVRVREAVKYVRNSPSRLQKFKDISDLIGAESKCGLHLDVPTRWNSTYQMLKSTLSNERVFEEYEENESCYGSDLGAEVPDIGDWLNYESLVSVLESFYEMTLRISGSLYVTSNTFSSEISDLFLVLQDMMKSLKASTSKMGSTMKSKLDKYWGDPEKMNYLIFFANVLDPKDKLEYMPFQLNALYTQPKGVKFFEKIKLALHGLFNDYVSNYSDYGTLIMLIHVVFFFYV</sequence>
<dbReference type="Pfam" id="PF14372">
    <property type="entry name" value="hAT-like_RNase-H"/>
    <property type="match status" value="1"/>
</dbReference>
<accession>A0A9P0ZUS2</accession>
<dbReference type="EMBL" id="CAMAPE010000060">
    <property type="protein sequence ID" value="CAH9113022.1"/>
    <property type="molecule type" value="Genomic_DNA"/>
</dbReference>
<name>A0A9P0ZUS2_CUSEU</name>
<dbReference type="OrthoDB" id="1741548at2759"/>
<comment type="caution">
    <text evidence="2">The sequence shown here is derived from an EMBL/GenBank/DDBJ whole genome shotgun (WGS) entry which is preliminary data.</text>
</comment>
<dbReference type="InterPro" id="IPR012337">
    <property type="entry name" value="RNaseH-like_sf"/>
</dbReference>